<dbReference type="AlphaFoldDB" id="A0A8R7VA78"/>
<dbReference type="Gramene" id="TuG1812G0700005970.01.T01">
    <property type="protein sequence ID" value="TuG1812G0700005970.01.T01.cds269949"/>
    <property type="gene ID" value="TuG1812G0700005970.01"/>
</dbReference>
<evidence type="ECO:0000313" key="2">
    <source>
        <dbReference type="EnsemblPlants" id="TuG1812G0700005970.01.T01.cds269949"/>
    </source>
</evidence>
<proteinExistence type="predicted"/>
<reference evidence="3" key="1">
    <citation type="journal article" date="2013" name="Nature">
        <title>Draft genome of the wheat A-genome progenitor Triticum urartu.</title>
        <authorList>
            <person name="Ling H.Q."/>
            <person name="Zhao S."/>
            <person name="Liu D."/>
            <person name="Wang J."/>
            <person name="Sun H."/>
            <person name="Zhang C."/>
            <person name="Fan H."/>
            <person name="Li D."/>
            <person name="Dong L."/>
            <person name="Tao Y."/>
            <person name="Gao C."/>
            <person name="Wu H."/>
            <person name="Li Y."/>
            <person name="Cui Y."/>
            <person name="Guo X."/>
            <person name="Zheng S."/>
            <person name="Wang B."/>
            <person name="Yu K."/>
            <person name="Liang Q."/>
            <person name="Yang W."/>
            <person name="Lou X."/>
            <person name="Chen J."/>
            <person name="Feng M."/>
            <person name="Jian J."/>
            <person name="Zhang X."/>
            <person name="Luo G."/>
            <person name="Jiang Y."/>
            <person name="Liu J."/>
            <person name="Wang Z."/>
            <person name="Sha Y."/>
            <person name="Zhang B."/>
            <person name="Wu H."/>
            <person name="Tang D."/>
            <person name="Shen Q."/>
            <person name="Xue P."/>
            <person name="Zou S."/>
            <person name="Wang X."/>
            <person name="Liu X."/>
            <person name="Wang F."/>
            <person name="Yang Y."/>
            <person name="An X."/>
            <person name="Dong Z."/>
            <person name="Zhang K."/>
            <person name="Zhang X."/>
            <person name="Luo M.C."/>
            <person name="Dvorak J."/>
            <person name="Tong Y."/>
            <person name="Wang J."/>
            <person name="Yang H."/>
            <person name="Li Z."/>
            <person name="Wang D."/>
            <person name="Zhang A."/>
            <person name="Wang J."/>
        </authorList>
    </citation>
    <scope>NUCLEOTIDE SEQUENCE</scope>
    <source>
        <strain evidence="3">cv. G1812</strain>
    </source>
</reference>
<name>A0A8R7VA78_TRIUA</name>
<evidence type="ECO:0000313" key="3">
    <source>
        <dbReference type="Proteomes" id="UP000015106"/>
    </source>
</evidence>
<keyword evidence="3" id="KW-1185">Reference proteome</keyword>
<sequence>MEAILRLGGEVLGYGWKQDVSAGQRVTDGEVEVGSVAPLPFGPRRAGTAFFVTELTGVHEDAYLTAGTVFAVAPHVDGTGVEGSPIEEDAAVADIAGAPAGAFPVVFLGARRDVVGRRRNDGRDEGEIGGGGGEGAGERGGGVRRLGGVESARVHEAEEGRAMQRAEAAAKGAAFDDPAEGGAGGGGAGERVWGGQADEDLLQELVGNGRQRRRGHGGGAGRRGSRVRVGVRGSGSDE</sequence>
<evidence type="ECO:0000256" key="1">
    <source>
        <dbReference type="SAM" id="MobiDB-lite"/>
    </source>
</evidence>
<feature type="compositionally biased region" description="Low complexity" evidence="1">
    <location>
        <begin position="165"/>
        <end position="176"/>
    </location>
</feature>
<dbReference type="EnsemblPlants" id="TuG1812G0700005970.01.T01">
    <property type="protein sequence ID" value="TuG1812G0700005970.01.T01.cds269949"/>
    <property type="gene ID" value="TuG1812G0700005970.01"/>
</dbReference>
<reference evidence="2" key="2">
    <citation type="submission" date="2018-03" db="EMBL/GenBank/DDBJ databases">
        <title>The Triticum urartu genome reveals the dynamic nature of wheat genome evolution.</title>
        <authorList>
            <person name="Ling H."/>
            <person name="Ma B."/>
            <person name="Shi X."/>
            <person name="Liu H."/>
            <person name="Dong L."/>
            <person name="Sun H."/>
            <person name="Cao Y."/>
            <person name="Gao Q."/>
            <person name="Zheng S."/>
            <person name="Li Y."/>
            <person name="Yu Y."/>
            <person name="Du H."/>
            <person name="Qi M."/>
            <person name="Li Y."/>
            <person name="Yu H."/>
            <person name="Cui Y."/>
            <person name="Wang N."/>
            <person name="Chen C."/>
            <person name="Wu H."/>
            <person name="Zhao Y."/>
            <person name="Zhang J."/>
            <person name="Li Y."/>
            <person name="Zhou W."/>
            <person name="Zhang B."/>
            <person name="Hu W."/>
            <person name="Eijk M."/>
            <person name="Tang J."/>
            <person name="Witsenboer H."/>
            <person name="Zhao S."/>
            <person name="Li Z."/>
            <person name="Zhang A."/>
            <person name="Wang D."/>
            <person name="Liang C."/>
        </authorList>
    </citation>
    <scope>NUCLEOTIDE SEQUENCE [LARGE SCALE GENOMIC DNA]</scope>
    <source>
        <strain evidence="2">cv. G1812</strain>
    </source>
</reference>
<dbReference type="Proteomes" id="UP000015106">
    <property type="component" value="Chromosome 7"/>
</dbReference>
<reference evidence="2" key="3">
    <citation type="submission" date="2022-06" db="UniProtKB">
        <authorList>
            <consortium name="EnsemblPlants"/>
        </authorList>
    </citation>
    <scope>IDENTIFICATION</scope>
</reference>
<feature type="region of interest" description="Disordered" evidence="1">
    <location>
        <begin position="118"/>
        <end position="238"/>
    </location>
</feature>
<feature type="compositionally biased region" description="Gly residues" evidence="1">
    <location>
        <begin position="128"/>
        <end position="145"/>
    </location>
</feature>
<accession>A0A8R7VA78</accession>
<organism evidence="2 3">
    <name type="scientific">Triticum urartu</name>
    <name type="common">Red wild einkorn</name>
    <name type="synonym">Crithodium urartu</name>
    <dbReference type="NCBI Taxonomy" id="4572"/>
    <lineage>
        <taxon>Eukaryota</taxon>
        <taxon>Viridiplantae</taxon>
        <taxon>Streptophyta</taxon>
        <taxon>Embryophyta</taxon>
        <taxon>Tracheophyta</taxon>
        <taxon>Spermatophyta</taxon>
        <taxon>Magnoliopsida</taxon>
        <taxon>Liliopsida</taxon>
        <taxon>Poales</taxon>
        <taxon>Poaceae</taxon>
        <taxon>BOP clade</taxon>
        <taxon>Pooideae</taxon>
        <taxon>Triticodae</taxon>
        <taxon>Triticeae</taxon>
        <taxon>Triticinae</taxon>
        <taxon>Triticum</taxon>
    </lineage>
</organism>
<protein>
    <submittedName>
        <fullName evidence="2">Uncharacterized protein</fullName>
    </submittedName>
</protein>
<feature type="compositionally biased region" description="Basic and acidic residues" evidence="1">
    <location>
        <begin position="152"/>
        <end position="164"/>
    </location>
</feature>